<dbReference type="Pfam" id="PF02893">
    <property type="entry name" value="GRAM"/>
    <property type="match status" value="1"/>
</dbReference>
<evidence type="ECO:0000313" key="4">
    <source>
        <dbReference type="Proteomes" id="UP000327493"/>
    </source>
</evidence>
<evidence type="ECO:0000259" key="2">
    <source>
        <dbReference type="SMART" id="SM00568"/>
    </source>
</evidence>
<dbReference type="AlphaFoldDB" id="A0A5J5D2X8"/>
<gene>
    <name evidence="3" type="ORF">FQN60_016102</name>
</gene>
<keyword evidence="4" id="KW-1185">Reference proteome</keyword>
<name>A0A5J5D2X8_9PERO</name>
<accession>A0A5J5D2X8</accession>
<dbReference type="PANTHER" id="PTHR46645:SF1">
    <property type="entry name" value="GRAM DOMAIN-CONTAINING PROTEIN"/>
    <property type="match status" value="1"/>
</dbReference>
<dbReference type="InterPro" id="IPR052633">
    <property type="entry name" value="GRAM_domain_protein_2B"/>
</dbReference>
<dbReference type="PANTHER" id="PTHR46645">
    <property type="entry name" value="GRAM DOMAIN-CONTAINING PROTEIN 2B-RELATED"/>
    <property type="match status" value="1"/>
</dbReference>
<dbReference type="Proteomes" id="UP000327493">
    <property type="component" value="Chromosome 12"/>
</dbReference>
<dbReference type="InterPro" id="IPR011993">
    <property type="entry name" value="PH-like_dom_sf"/>
</dbReference>
<feature type="region of interest" description="Disordered" evidence="1">
    <location>
        <begin position="206"/>
        <end position="229"/>
    </location>
</feature>
<feature type="domain" description="GRAM" evidence="2">
    <location>
        <begin position="55"/>
        <end position="128"/>
    </location>
</feature>
<comment type="caution">
    <text evidence="3">The sequence shown here is derived from an EMBL/GenBank/DDBJ whole genome shotgun (WGS) entry which is preliminary data.</text>
</comment>
<dbReference type="Gene3D" id="2.30.29.30">
    <property type="entry name" value="Pleckstrin-homology domain (PH domain)/Phosphotyrosine-binding domain (PTB)"/>
    <property type="match status" value="1"/>
</dbReference>
<feature type="compositionally biased region" description="Basic and acidic residues" evidence="1">
    <location>
        <begin position="43"/>
        <end position="58"/>
    </location>
</feature>
<reference evidence="3 4" key="1">
    <citation type="submission" date="2019-08" db="EMBL/GenBank/DDBJ databases">
        <title>A chromosome-level genome assembly, high-density linkage maps, and genome scans reveal the genomic architecture of hybrid incompatibilities underlying speciation via character displacement in darters (Percidae: Etheostominae).</title>
        <authorList>
            <person name="Moran R.L."/>
            <person name="Catchen J.M."/>
            <person name="Fuller R.C."/>
        </authorList>
    </citation>
    <scope>NUCLEOTIDE SEQUENCE [LARGE SCALE GENOMIC DNA]</scope>
    <source>
        <strain evidence="3">EspeVRDwgs_2016</strain>
        <tissue evidence="3">Muscle</tissue>
    </source>
</reference>
<dbReference type="EMBL" id="VOFY01000012">
    <property type="protein sequence ID" value="KAA8587240.1"/>
    <property type="molecule type" value="Genomic_DNA"/>
</dbReference>
<evidence type="ECO:0000313" key="3">
    <source>
        <dbReference type="EMBL" id="KAA8587240.1"/>
    </source>
</evidence>
<proteinExistence type="predicted"/>
<feature type="compositionally biased region" description="Polar residues" evidence="1">
    <location>
        <begin position="59"/>
        <end position="70"/>
    </location>
</feature>
<dbReference type="SMART" id="SM00568">
    <property type="entry name" value="GRAM"/>
    <property type="match status" value="1"/>
</dbReference>
<feature type="region of interest" description="Disordered" evidence="1">
    <location>
        <begin position="42"/>
        <end position="79"/>
    </location>
</feature>
<sequence>MCMSWKYFFSTMNAKCRRFSLDSSVCLDGVGLLTARRGSSRFGSKESKKSLDEARQEVQKFSPNSSTALRETSIAERSDGPVSNNKEVLYHGKLFVCENYVCFHSSVLLKDTKVVIPVSSITGVKKQHSALSMMSIQTADREKYSFVSLRNREVCYRLIQAACSHAQEESVNGSPHVSSAENEVDHDVASSYSSLEDSVDLSVPLDNGFPQMSSEGPSGCSSTRQNSLTDEDDRGEVVLLLLGSGYIGLRILALEEQLTEWSLRYRE</sequence>
<dbReference type="InterPro" id="IPR004182">
    <property type="entry name" value="GRAM"/>
</dbReference>
<organism evidence="3 4">
    <name type="scientific">Etheostoma spectabile</name>
    <name type="common">orangethroat darter</name>
    <dbReference type="NCBI Taxonomy" id="54343"/>
    <lineage>
        <taxon>Eukaryota</taxon>
        <taxon>Metazoa</taxon>
        <taxon>Chordata</taxon>
        <taxon>Craniata</taxon>
        <taxon>Vertebrata</taxon>
        <taxon>Euteleostomi</taxon>
        <taxon>Actinopterygii</taxon>
        <taxon>Neopterygii</taxon>
        <taxon>Teleostei</taxon>
        <taxon>Neoteleostei</taxon>
        <taxon>Acanthomorphata</taxon>
        <taxon>Eupercaria</taxon>
        <taxon>Perciformes</taxon>
        <taxon>Percoidei</taxon>
        <taxon>Percidae</taxon>
        <taxon>Etheostomatinae</taxon>
        <taxon>Etheostoma</taxon>
    </lineage>
</organism>
<evidence type="ECO:0000256" key="1">
    <source>
        <dbReference type="SAM" id="MobiDB-lite"/>
    </source>
</evidence>
<protein>
    <recommendedName>
        <fullName evidence="2">GRAM domain-containing protein</fullName>
    </recommendedName>
</protein>
<feature type="compositionally biased region" description="Polar residues" evidence="1">
    <location>
        <begin position="210"/>
        <end position="228"/>
    </location>
</feature>